<dbReference type="SUPFAM" id="SSF53335">
    <property type="entry name" value="S-adenosyl-L-methionine-dependent methyltransferases"/>
    <property type="match status" value="1"/>
</dbReference>
<evidence type="ECO:0000313" key="3">
    <source>
        <dbReference type="EMBL" id="QES38252.1"/>
    </source>
</evidence>
<dbReference type="Gene3D" id="3.40.50.150">
    <property type="entry name" value="Vaccinia Virus protein VP39"/>
    <property type="match status" value="1"/>
</dbReference>
<feature type="compositionally biased region" description="Basic residues" evidence="1">
    <location>
        <begin position="30"/>
        <end position="39"/>
    </location>
</feature>
<feature type="domain" description="ParB-like N-terminal" evidence="2">
    <location>
        <begin position="68"/>
        <end position="152"/>
    </location>
</feature>
<dbReference type="Pfam" id="PF02195">
    <property type="entry name" value="ParB_N"/>
    <property type="match status" value="1"/>
</dbReference>
<dbReference type="Pfam" id="PF13489">
    <property type="entry name" value="Methyltransf_23"/>
    <property type="match status" value="1"/>
</dbReference>
<dbReference type="SUPFAM" id="SSF110849">
    <property type="entry name" value="ParB/Sulfiredoxin"/>
    <property type="match status" value="1"/>
</dbReference>
<gene>
    <name evidence="3" type="ORF">DEJ48_36835</name>
</gene>
<dbReference type="SMART" id="SM00470">
    <property type="entry name" value="ParB"/>
    <property type="match status" value="1"/>
</dbReference>
<dbReference type="InterPro" id="IPR029063">
    <property type="entry name" value="SAM-dependent_MTases_sf"/>
</dbReference>
<name>A0A5P2C6H2_STRVZ</name>
<dbReference type="Gene3D" id="3.90.1530.10">
    <property type="entry name" value="Conserved hypothetical protein from pyrococcus furiosus pfu- 392566-001, ParB domain"/>
    <property type="match status" value="1"/>
</dbReference>
<feature type="compositionally biased region" description="Basic residues" evidence="1">
    <location>
        <begin position="13"/>
        <end position="22"/>
    </location>
</feature>
<protein>
    <recommendedName>
        <fullName evidence="2">ParB-like N-terminal domain-containing protein</fullName>
    </recommendedName>
</protein>
<evidence type="ECO:0000313" key="4">
    <source>
        <dbReference type="Proteomes" id="UP000322927"/>
    </source>
</evidence>
<feature type="region of interest" description="Disordered" evidence="1">
    <location>
        <begin position="13"/>
        <end position="58"/>
    </location>
</feature>
<dbReference type="Proteomes" id="UP000322927">
    <property type="component" value="Chromosome"/>
</dbReference>
<proteinExistence type="predicted"/>
<reference evidence="3 4" key="1">
    <citation type="submission" date="2018-05" db="EMBL/GenBank/DDBJ databases">
        <title>Streptomyces venezuelae.</title>
        <authorList>
            <person name="Kim W."/>
            <person name="Lee N."/>
            <person name="Cho B.-K."/>
        </authorList>
    </citation>
    <scope>NUCLEOTIDE SEQUENCE [LARGE SCALE GENOMIC DNA]</scope>
    <source>
        <strain evidence="3 4">ATCC 14584</strain>
    </source>
</reference>
<sequence length="520" mass="58966">MGLPPVVIHARAHHAGRSRVARRPVQGVRGRPRLRHGLRVARPQRGAPRPGGGSRVKSLDVRFDPAYPLAKLRPADYNPRRLSEDAFVRLQASLRRHGVVKPVILNADGTLVAGHQRTKGLKAVGLETTPAMILPQKVRLQDEIKFNLLHNRVETESSVVYAEPGPIGQWCWIPWQTIEVEESKNLPFQQAIGFMTAAHGPWGSVVIDDQGRIVLNAEYAAVAKSQRFDVLAWTVASFDAGQLVEDLTGEYGVYDWSGLEGQAPVWNQHIVQPNRLREHSSKAKADQVRYKSEVWERLVLPWLTTSHRVVDFGAGHGDYARHLRAKGYRVQDYEPYRTLKGKYSLDIRTIVGQLRGIERELRANGLYEVVVLDSVINATTSLDYQHWVLTTVNALCAPDGQVCVGTRNLEREMAYEKSEHSVSRDSTRLSFLDAHNVDMRFVKGKWQRIRYHTPESLRGLLSHYFEDVQISDSSRATVKAICRKPRPLPSEDYQKAFSEEFNMPYPTTSATIDMKEYRQF</sequence>
<dbReference type="InterPro" id="IPR036086">
    <property type="entry name" value="ParB/Sulfiredoxin_sf"/>
</dbReference>
<organism evidence="3 4">
    <name type="scientific">Streptomyces venezuelae</name>
    <dbReference type="NCBI Taxonomy" id="54571"/>
    <lineage>
        <taxon>Bacteria</taxon>
        <taxon>Bacillati</taxon>
        <taxon>Actinomycetota</taxon>
        <taxon>Actinomycetes</taxon>
        <taxon>Kitasatosporales</taxon>
        <taxon>Streptomycetaceae</taxon>
        <taxon>Streptomyces</taxon>
    </lineage>
</organism>
<dbReference type="EMBL" id="CP029192">
    <property type="protein sequence ID" value="QES38252.1"/>
    <property type="molecule type" value="Genomic_DNA"/>
</dbReference>
<dbReference type="InterPro" id="IPR003115">
    <property type="entry name" value="ParB_N"/>
</dbReference>
<evidence type="ECO:0000259" key="2">
    <source>
        <dbReference type="SMART" id="SM00470"/>
    </source>
</evidence>
<evidence type="ECO:0000256" key="1">
    <source>
        <dbReference type="SAM" id="MobiDB-lite"/>
    </source>
</evidence>
<accession>A0A5P2C6H2</accession>
<dbReference type="AlphaFoldDB" id="A0A5P2C6H2"/>